<dbReference type="SUPFAM" id="SSF53850">
    <property type="entry name" value="Periplasmic binding protein-like II"/>
    <property type="match status" value="1"/>
</dbReference>
<evidence type="ECO:0000256" key="3">
    <source>
        <dbReference type="ARBA" id="ARBA00022729"/>
    </source>
</evidence>
<evidence type="ECO:0000256" key="1">
    <source>
        <dbReference type="ARBA" id="ARBA00005695"/>
    </source>
</evidence>
<dbReference type="Gene3D" id="3.10.105.10">
    <property type="entry name" value="Dipeptide-binding Protein, Domain 3"/>
    <property type="match status" value="1"/>
</dbReference>
<dbReference type="AlphaFoldDB" id="A0A4P2VHB1"/>
<protein>
    <submittedName>
        <fullName evidence="5">Diguanylate phosphodiesterase</fullName>
    </submittedName>
</protein>
<evidence type="ECO:0000313" key="5">
    <source>
        <dbReference type="EMBL" id="BBH52276.1"/>
    </source>
</evidence>
<dbReference type="InterPro" id="IPR000914">
    <property type="entry name" value="SBP_5_dom"/>
</dbReference>
<dbReference type="Proteomes" id="UP000291236">
    <property type="component" value="Chromosome"/>
</dbReference>
<proteinExistence type="inferred from homology"/>
<dbReference type="PANTHER" id="PTHR30290">
    <property type="entry name" value="PERIPLASMIC BINDING COMPONENT OF ABC TRANSPORTER"/>
    <property type="match status" value="1"/>
</dbReference>
<dbReference type="EMBL" id="AP019368">
    <property type="protein sequence ID" value="BBH52276.1"/>
    <property type="molecule type" value="Genomic_DNA"/>
</dbReference>
<dbReference type="OrthoDB" id="5290216at2"/>
<keyword evidence="6" id="KW-1185">Reference proteome</keyword>
<gene>
    <name evidence="5" type="ORF">JCM31447_07170</name>
</gene>
<dbReference type="Gene3D" id="3.40.190.10">
    <property type="entry name" value="Periplasmic binding protein-like II"/>
    <property type="match status" value="1"/>
</dbReference>
<evidence type="ECO:0000313" key="6">
    <source>
        <dbReference type="Proteomes" id="UP000291236"/>
    </source>
</evidence>
<keyword evidence="3" id="KW-0732">Signal</keyword>
<reference evidence="5 6" key="1">
    <citation type="submission" date="2018-12" db="EMBL/GenBank/DDBJ databases">
        <title>Rubrispira sanarue gen. nov., sp., nov., a member of the order Silvanigrellales, isolated from a brackish lake in Hamamatsu Japan.</title>
        <authorList>
            <person name="Maejima Y."/>
            <person name="Iino T."/>
            <person name="Muraguchi Y."/>
            <person name="Fukuda K."/>
            <person name="Nojiri H."/>
            <person name="Ohkuma M."/>
            <person name="Moriuchi R."/>
            <person name="Dohra H."/>
            <person name="Kimbara K."/>
            <person name="Shintani M."/>
        </authorList>
    </citation>
    <scope>NUCLEOTIDE SEQUENCE [LARGE SCALE GENOMIC DNA]</scope>
    <source>
        <strain evidence="5 6">RF1110005</strain>
    </source>
</reference>
<keyword evidence="2" id="KW-0813">Transport</keyword>
<dbReference type="KEGG" id="sbf:JCM31447_07170"/>
<evidence type="ECO:0000256" key="2">
    <source>
        <dbReference type="ARBA" id="ARBA00022448"/>
    </source>
</evidence>
<dbReference type="Pfam" id="PF00496">
    <property type="entry name" value="SBP_bac_5"/>
    <property type="match status" value="1"/>
</dbReference>
<name>A0A4P2VHB1_FLUSA</name>
<dbReference type="PANTHER" id="PTHR30290:SF9">
    <property type="entry name" value="OLIGOPEPTIDE-BINDING PROTEIN APPA"/>
    <property type="match status" value="1"/>
</dbReference>
<dbReference type="RefSeq" id="WP_130606595.1">
    <property type="nucleotide sequence ID" value="NZ_AP019368.1"/>
</dbReference>
<dbReference type="GO" id="GO:1904680">
    <property type="term" value="F:peptide transmembrane transporter activity"/>
    <property type="evidence" value="ECO:0007669"/>
    <property type="project" value="TreeGrafter"/>
</dbReference>
<evidence type="ECO:0000259" key="4">
    <source>
        <dbReference type="Pfam" id="PF00496"/>
    </source>
</evidence>
<dbReference type="InterPro" id="IPR039424">
    <property type="entry name" value="SBP_5"/>
</dbReference>
<accession>A0A4P2VHB1</accession>
<organism evidence="5 6">
    <name type="scientific">Fluviispira sanaruensis</name>
    <dbReference type="NCBI Taxonomy" id="2493639"/>
    <lineage>
        <taxon>Bacteria</taxon>
        <taxon>Pseudomonadati</taxon>
        <taxon>Bdellovibrionota</taxon>
        <taxon>Oligoflexia</taxon>
        <taxon>Silvanigrellales</taxon>
        <taxon>Silvanigrellaceae</taxon>
        <taxon>Fluviispira</taxon>
    </lineage>
</organism>
<feature type="domain" description="Solute-binding protein family 5" evidence="4">
    <location>
        <begin position="78"/>
        <end position="212"/>
    </location>
</feature>
<comment type="similarity">
    <text evidence="1">Belongs to the bacterial solute-binding protein 5 family.</text>
</comment>
<sequence length="506" mass="58175">MRSFFIASTTSFVILLNNNPGYAMTIENKIIYDVYNPTDKPWNENATATARYAITTNVLGQLLEIDKNFNITSKYLDKFDWDYNTKEYILRLKKGLRFQNNREITSKDLEFSLLRTFFAKKSNEGSMYFRNIKGLENIKHGEVYKSGKVHGIKIINNLTITVKPNTPNPTFLYTISRSNYSLVPIEEFNEDLTTWKKWPIGAGSYKIKEINLSEGLFELELVNSEEKSPKNVIISTKKNLTPDITFDKLRIDNNKSYKTSRIAGYIGKRVIMFNYNSKLGSNLEFRKAVDAALNRKDISNETTTPTEPMYETISPSNFGRINILPEQDISLAKNIFKKLIPKNDVIKIPFTSDPYFGDNYKSVMKKQLAEAGFNVEFIKSEKYWDVFSDEFTNSPFRLASLVEDFYEPLLSFSFFKTGSPLKGHFPENSSFDTLYNEAQESPSSDILNEKLKKLSLFMHNEKIFLPLFLQPGNITYNSSKISDLGSQFGGVFINLSNIKLNNNYIN</sequence>
<dbReference type="GO" id="GO:0015833">
    <property type="term" value="P:peptide transport"/>
    <property type="evidence" value="ECO:0007669"/>
    <property type="project" value="TreeGrafter"/>
</dbReference>